<evidence type="ECO:0008006" key="4">
    <source>
        <dbReference type="Google" id="ProtNLM"/>
    </source>
</evidence>
<evidence type="ECO:0000313" key="3">
    <source>
        <dbReference type="Proteomes" id="UP001465976"/>
    </source>
</evidence>
<feature type="region of interest" description="Disordered" evidence="1">
    <location>
        <begin position="201"/>
        <end position="249"/>
    </location>
</feature>
<feature type="non-terminal residue" evidence="2">
    <location>
        <position position="1"/>
    </location>
</feature>
<dbReference type="Proteomes" id="UP001465976">
    <property type="component" value="Unassembled WGS sequence"/>
</dbReference>
<comment type="caution">
    <text evidence="2">The sequence shown here is derived from an EMBL/GenBank/DDBJ whole genome shotgun (WGS) entry which is preliminary data.</text>
</comment>
<name>A0ABR3FT95_9AGAR</name>
<organism evidence="2 3">
    <name type="scientific">Marasmius crinis-equi</name>
    <dbReference type="NCBI Taxonomy" id="585013"/>
    <lineage>
        <taxon>Eukaryota</taxon>
        <taxon>Fungi</taxon>
        <taxon>Dikarya</taxon>
        <taxon>Basidiomycota</taxon>
        <taxon>Agaricomycotina</taxon>
        <taxon>Agaricomycetes</taxon>
        <taxon>Agaricomycetidae</taxon>
        <taxon>Agaricales</taxon>
        <taxon>Marasmiineae</taxon>
        <taxon>Marasmiaceae</taxon>
        <taxon>Marasmius</taxon>
    </lineage>
</organism>
<dbReference type="EMBL" id="JBAHYK010000088">
    <property type="protein sequence ID" value="KAL0578706.1"/>
    <property type="molecule type" value="Genomic_DNA"/>
</dbReference>
<protein>
    <recommendedName>
        <fullName evidence="4">HNH nuclease domain-containing protein</fullName>
    </recommendedName>
</protein>
<gene>
    <name evidence="2" type="ORF">V5O48_003326</name>
</gene>
<sequence>NNYPLCLSFKAWTPTPPPSRWVAARNENDAETDNDSELPRDPRALQSWTDINYWVRFHDGRCLISDIGWGLTATHLVPADEWQWFEHHRYWDTAHDDAITIDSPRNLVALSGFFKFILKDSSRFVMVPIGAGTGNGFCTVMTDEYAQELAAGIHLRTIKFPRRIRTEYIWARFAWEVIRLASVTICSGYSEHLNFVRVPSSLTPEGEDEEEHNSDQSNDTMSQVSPMSISEIGIGSKWSPQLSPARKRY</sequence>
<proteinExistence type="predicted"/>
<evidence type="ECO:0000256" key="1">
    <source>
        <dbReference type="SAM" id="MobiDB-lite"/>
    </source>
</evidence>
<reference evidence="2 3" key="1">
    <citation type="submission" date="2024-02" db="EMBL/GenBank/DDBJ databases">
        <title>A draft genome for the cacao thread blight pathogen Marasmius crinis-equi.</title>
        <authorList>
            <person name="Cohen S.P."/>
            <person name="Baruah I.K."/>
            <person name="Amoako-Attah I."/>
            <person name="Bukari Y."/>
            <person name="Meinhardt L.W."/>
            <person name="Bailey B.A."/>
        </authorList>
    </citation>
    <scope>NUCLEOTIDE SEQUENCE [LARGE SCALE GENOMIC DNA]</scope>
    <source>
        <strain evidence="2 3">GH-76</strain>
    </source>
</reference>
<evidence type="ECO:0000313" key="2">
    <source>
        <dbReference type="EMBL" id="KAL0578706.1"/>
    </source>
</evidence>
<feature type="compositionally biased region" description="Polar residues" evidence="1">
    <location>
        <begin position="215"/>
        <end position="228"/>
    </location>
</feature>
<keyword evidence="3" id="KW-1185">Reference proteome</keyword>
<accession>A0ABR3FT95</accession>